<protein>
    <submittedName>
        <fullName evidence="1">Gag protein</fullName>
    </submittedName>
</protein>
<dbReference type="OrthoDB" id="114051at2759"/>
<name>A0A2P4Y1E0_9STRA</name>
<evidence type="ECO:0000313" key="1">
    <source>
        <dbReference type="EMBL" id="POM71608.1"/>
    </source>
</evidence>
<dbReference type="AlphaFoldDB" id="A0A2P4Y1E0"/>
<sequence length="149" mass="17392">MASEFRRRCCNQQVERIDAFDTYERILVSYLQGLRAPWLNSSRLKFRPHEGKEGENLHFWVRGRARDGYNSHLNRVTPRRFRTPCEYLGKHAQSNIAGLLHNRGWANSFESPSSWRTMSTASVYALLPVNKETRGGKTFHLCAHEGFHR</sequence>
<keyword evidence="2" id="KW-1185">Reference proteome</keyword>
<evidence type="ECO:0000313" key="2">
    <source>
        <dbReference type="Proteomes" id="UP000237271"/>
    </source>
</evidence>
<gene>
    <name evidence="1" type="ORF">PHPALM_11801</name>
</gene>
<accession>A0A2P4Y1E0</accession>
<proteinExistence type="predicted"/>
<dbReference type="Proteomes" id="UP000237271">
    <property type="component" value="Unassembled WGS sequence"/>
</dbReference>
<reference evidence="1 2" key="1">
    <citation type="journal article" date="2017" name="Genome Biol. Evol.">
        <title>Phytophthora megakarya and P. palmivora, closely related causal agents of cacao black pod rot, underwent increases in genome sizes and gene numbers by different mechanisms.</title>
        <authorList>
            <person name="Ali S.S."/>
            <person name="Shao J."/>
            <person name="Lary D.J."/>
            <person name="Kronmiller B."/>
            <person name="Shen D."/>
            <person name="Strem M.D."/>
            <person name="Amoako-Attah I."/>
            <person name="Akrofi A.Y."/>
            <person name="Begoude B.A."/>
            <person name="Ten Hoopen G.M."/>
            <person name="Coulibaly K."/>
            <person name="Kebe B.I."/>
            <person name="Melnick R.L."/>
            <person name="Guiltinan M.J."/>
            <person name="Tyler B.M."/>
            <person name="Meinhardt L.W."/>
            <person name="Bailey B.A."/>
        </authorList>
    </citation>
    <scope>NUCLEOTIDE SEQUENCE [LARGE SCALE GENOMIC DNA]</scope>
    <source>
        <strain evidence="2">sbr112.9</strain>
    </source>
</reference>
<organism evidence="1 2">
    <name type="scientific">Phytophthora palmivora</name>
    <dbReference type="NCBI Taxonomy" id="4796"/>
    <lineage>
        <taxon>Eukaryota</taxon>
        <taxon>Sar</taxon>
        <taxon>Stramenopiles</taxon>
        <taxon>Oomycota</taxon>
        <taxon>Peronosporomycetes</taxon>
        <taxon>Peronosporales</taxon>
        <taxon>Peronosporaceae</taxon>
        <taxon>Phytophthora</taxon>
    </lineage>
</organism>
<dbReference type="EMBL" id="NCKW01006450">
    <property type="protein sequence ID" value="POM71608.1"/>
    <property type="molecule type" value="Genomic_DNA"/>
</dbReference>
<comment type="caution">
    <text evidence="1">The sequence shown here is derived from an EMBL/GenBank/DDBJ whole genome shotgun (WGS) entry which is preliminary data.</text>
</comment>